<evidence type="ECO:0000256" key="1">
    <source>
        <dbReference type="ARBA" id="ARBA00006432"/>
    </source>
</evidence>
<dbReference type="AlphaFoldDB" id="A0A1H4C4V6"/>
<evidence type="ECO:0000259" key="8">
    <source>
        <dbReference type="Pfam" id="PF13193"/>
    </source>
</evidence>
<reference evidence="10 11" key="1">
    <citation type="submission" date="2016-10" db="EMBL/GenBank/DDBJ databases">
        <authorList>
            <person name="de Groot N.N."/>
        </authorList>
    </citation>
    <scope>NUCLEOTIDE SEQUENCE [LARGE SCALE GENOMIC DNA]</scope>
    <source>
        <strain evidence="10 11">DSM 7343</strain>
    </source>
</reference>
<dbReference type="PANTHER" id="PTHR24095">
    <property type="entry name" value="ACETYL-COENZYME A SYNTHETASE"/>
    <property type="match status" value="1"/>
</dbReference>
<dbReference type="InterPro" id="IPR025110">
    <property type="entry name" value="AMP-bd_C"/>
</dbReference>
<comment type="similarity">
    <text evidence="1">Belongs to the ATP-dependent AMP-binding enzyme family.</text>
</comment>
<feature type="domain" description="AMP-binding enzyme C-terminal" evidence="8">
    <location>
        <begin position="525"/>
        <end position="602"/>
    </location>
</feature>
<dbReference type="STRING" id="37625.SAMN05660420_02431"/>
<gene>
    <name evidence="10" type="ORF">SAMN05660420_02431</name>
</gene>
<evidence type="ECO:0000313" key="11">
    <source>
        <dbReference type="Proteomes" id="UP000199409"/>
    </source>
</evidence>
<dbReference type="GO" id="GO:0003987">
    <property type="term" value="F:acetate-CoA ligase activity"/>
    <property type="evidence" value="ECO:0007669"/>
    <property type="project" value="UniProtKB-EC"/>
</dbReference>
<keyword evidence="5" id="KW-0067">ATP-binding</keyword>
<sequence>MSEPVCNYDRKIISVDEYEVLQQLGTTELVDRLAQKYLQWQTPYKQVLDSSRAPFYQWFSGGKVDIWQNTIGQHLHTRRRNKAALMWIGVDGRERIYTYHTLAYEVERLAMALINLGAKKGDKVLIFTPNLPETIVTMLACAQIGAIHINYHMAYSSESLAERLQDCQANYIVTADGCPQTSHKLKEKVNDALNKIDHQIKHCIVIERTGERVHMRPKRDLWYQDLITDEKYSRGATVDTVRAANHPLFMLYTSSKTKTAKAVVHNTAGFLMWAQFTTELLFDMDDRDIFWCTADLAWITGHTYGIYGPLSLGSTVFIYEGSISYANTSLFFDFLERFHITRMFSNPALLRSVMRAKKSRREEAKATNSLRLIGCGGGEIKADLYNWVLHALPKQGEIPLVNIWGQTESGGSLMANVPGTVGSKQNTRLRPLPGVKCRLVTKKGETITGHDEPGFLVLTNPLPSLCSDLYGDTKAYQSIYWDKFKRKNYYSTGDEAIRNMDGSYILTGRSDIALSSGAGNRKINEIEAVILSHERVKECAVVFIDHPTYGYMLLAFCVLKSYKDESYKDESLQAIKEHIIEESGEIALPDAIRLTKFLPKTPDNEINRPLLKEISLQMEGL</sequence>
<dbReference type="Pfam" id="PF00501">
    <property type="entry name" value="AMP-binding"/>
    <property type="match status" value="1"/>
</dbReference>
<accession>A0A1H4C4V6</accession>
<dbReference type="SUPFAM" id="SSF56801">
    <property type="entry name" value="Acetyl-CoA synthetase-like"/>
    <property type="match status" value="1"/>
</dbReference>
<dbReference type="InterPro" id="IPR032387">
    <property type="entry name" value="ACAS_N"/>
</dbReference>
<dbReference type="EC" id="6.2.1.1" evidence="2"/>
<dbReference type="Pfam" id="PF16177">
    <property type="entry name" value="ACAS_N"/>
    <property type="match status" value="1"/>
</dbReference>
<dbReference type="EMBL" id="FNQN01000007">
    <property type="protein sequence ID" value="SEA55398.1"/>
    <property type="molecule type" value="Genomic_DNA"/>
</dbReference>
<keyword evidence="6" id="KW-0007">Acetylation</keyword>
<feature type="domain" description="Acetyl-coenzyme A synthetase N-terminal" evidence="9">
    <location>
        <begin position="32"/>
        <end position="69"/>
    </location>
</feature>
<organism evidence="10 11">
    <name type="scientific">Desulfuromusa kysingii</name>
    <dbReference type="NCBI Taxonomy" id="37625"/>
    <lineage>
        <taxon>Bacteria</taxon>
        <taxon>Pseudomonadati</taxon>
        <taxon>Thermodesulfobacteriota</taxon>
        <taxon>Desulfuromonadia</taxon>
        <taxon>Desulfuromonadales</taxon>
        <taxon>Geopsychrobacteraceae</taxon>
        <taxon>Desulfuromusa</taxon>
    </lineage>
</organism>
<dbReference type="GO" id="GO:0006085">
    <property type="term" value="P:acetyl-CoA biosynthetic process"/>
    <property type="evidence" value="ECO:0007669"/>
    <property type="project" value="TreeGrafter"/>
</dbReference>
<dbReference type="InterPro" id="IPR000873">
    <property type="entry name" value="AMP-dep_synth/lig_dom"/>
</dbReference>
<protein>
    <recommendedName>
        <fullName evidence="2">acetate--CoA ligase</fullName>
        <ecNumber evidence="2">6.2.1.1</ecNumber>
    </recommendedName>
</protein>
<keyword evidence="3" id="KW-0436">Ligase</keyword>
<evidence type="ECO:0000256" key="5">
    <source>
        <dbReference type="ARBA" id="ARBA00022840"/>
    </source>
</evidence>
<evidence type="ECO:0000256" key="2">
    <source>
        <dbReference type="ARBA" id="ARBA00013275"/>
    </source>
</evidence>
<keyword evidence="11" id="KW-1185">Reference proteome</keyword>
<evidence type="ECO:0000256" key="3">
    <source>
        <dbReference type="ARBA" id="ARBA00022598"/>
    </source>
</evidence>
<dbReference type="Gene3D" id="3.30.300.30">
    <property type="match status" value="1"/>
</dbReference>
<feature type="domain" description="AMP-dependent synthetase/ligase" evidence="7">
    <location>
        <begin position="78"/>
        <end position="461"/>
    </location>
</feature>
<dbReference type="Gene3D" id="3.40.50.12780">
    <property type="entry name" value="N-terminal domain of ligase-like"/>
    <property type="match status" value="1"/>
</dbReference>
<dbReference type="InterPro" id="IPR045851">
    <property type="entry name" value="AMP-bd_C_sf"/>
</dbReference>
<evidence type="ECO:0000259" key="7">
    <source>
        <dbReference type="Pfam" id="PF00501"/>
    </source>
</evidence>
<evidence type="ECO:0000259" key="9">
    <source>
        <dbReference type="Pfam" id="PF16177"/>
    </source>
</evidence>
<name>A0A1H4C4V6_9BACT</name>
<dbReference type="PANTHER" id="PTHR24095:SF14">
    <property type="entry name" value="ACETYL-COENZYME A SYNTHETASE 1"/>
    <property type="match status" value="1"/>
</dbReference>
<evidence type="ECO:0000256" key="6">
    <source>
        <dbReference type="ARBA" id="ARBA00022990"/>
    </source>
</evidence>
<proteinExistence type="inferred from homology"/>
<dbReference type="Proteomes" id="UP000199409">
    <property type="component" value="Unassembled WGS sequence"/>
</dbReference>
<dbReference type="InterPro" id="IPR042099">
    <property type="entry name" value="ANL_N_sf"/>
</dbReference>
<dbReference type="OrthoDB" id="9799237at2"/>
<keyword evidence="4" id="KW-0547">Nucleotide-binding</keyword>
<evidence type="ECO:0000313" key="10">
    <source>
        <dbReference type="EMBL" id="SEA55398.1"/>
    </source>
</evidence>
<dbReference type="Pfam" id="PF13193">
    <property type="entry name" value="AMP-binding_C"/>
    <property type="match status" value="1"/>
</dbReference>
<dbReference type="RefSeq" id="WP_092348856.1">
    <property type="nucleotide sequence ID" value="NZ_FNQN01000007.1"/>
</dbReference>
<dbReference type="GO" id="GO:0005524">
    <property type="term" value="F:ATP binding"/>
    <property type="evidence" value="ECO:0007669"/>
    <property type="project" value="UniProtKB-KW"/>
</dbReference>
<evidence type="ECO:0000256" key="4">
    <source>
        <dbReference type="ARBA" id="ARBA00022741"/>
    </source>
</evidence>